<proteinExistence type="predicted"/>
<organism evidence="2 3">
    <name type="scientific">Chelatococcus reniformis</name>
    <dbReference type="NCBI Taxonomy" id="1494448"/>
    <lineage>
        <taxon>Bacteria</taxon>
        <taxon>Pseudomonadati</taxon>
        <taxon>Pseudomonadota</taxon>
        <taxon>Alphaproteobacteria</taxon>
        <taxon>Hyphomicrobiales</taxon>
        <taxon>Chelatococcaceae</taxon>
        <taxon>Chelatococcus</taxon>
    </lineage>
</organism>
<dbReference type="AlphaFoldDB" id="A0A916TXG5"/>
<dbReference type="PANTHER" id="PTHR36151:SF3">
    <property type="entry name" value="ER-BOUND OXYGENASE MPAB_MPAB'_RUBBER OXYGENASE CATALYTIC DOMAIN-CONTAINING PROTEIN"/>
    <property type="match status" value="1"/>
</dbReference>
<reference evidence="2" key="1">
    <citation type="journal article" date="2014" name="Int. J. Syst. Evol. Microbiol.">
        <title>Complete genome sequence of Corynebacterium casei LMG S-19264T (=DSM 44701T), isolated from a smear-ripened cheese.</title>
        <authorList>
            <consortium name="US DOE Joint Genome Institute (JGI-PGF)"/>
            <person name="Walter F."/>
            <person name="Albersmeier A."/>
            <person name="Kalinowski J."/>
            <person name="Ruckert C."/>
        </authorList>
    </citation>
    <scope>NUCLEOTIDE SEQUENCE</scope>
    <source>
        <strain evidence="2">CGMCC 1.12919</strain>
    </source>
</reference>
<dbReference type="PANTHER" id="PTHR36151">
    <property type="entry name" value="BLR2777 PROTEIN"/>
    <property type="match status" value="1"/>
</dbReference>
<name>A0A916TXG5_9HYPH</name>
<evidence type="ECO:0000313" key="2">
    <source>
        <dbReference type="EMBL" id="GGC47191.1"/>
    </source>
</evidence>
<dbReference type="Pfam" id="PF09995">
    <property type="entry name" value="MPAB_Lcp_cat"/>
    <property type="match status" value="1"/>
</dbReference>
<dbReference type="EMBL" id="BMGG01000001">
    <property type="protein sequence ID" value="GGC47191.1"/>
    <property type="molecule type" value="Genomic_DNA"/>
</dbReference>
<protein>
    <submittedName>
        <fullName evidence="2">Histidine kinase</fullName>
    </submittedName>
</protein>
<gene>
    <name evidence="2" type="ORF">GCM10010994_02930</name>
</gene>
<evidence type="ECO:0000313" key="3">
    <source>
        <dbReference type="Proteomes" id="UP000637002"/>
    </source>
</evidence>
<sequence length="307" mass="33002">MGDMTNYLGWKIDFSQPAGEAALLHPGSVQWRVYKNPIVLGIGGVAAVLLEFADARIRSGVWDHSTYPVDPIGRSKRTGMAAMVGVYGPQSAARRVIKGVSHMHAKVNGQTPGGEAYRALDPELLDWVSATAAYGFLNAYDRFVAPIPDADKARFYRDGAVVAQLYGVQRSPASTADFLNMMAQRADRFEPHPIVGEFLAIIQSGTAAPSVPKFLHRSLARAAVSLLPPLVRGKLALGASYDLTMADRLALRAVASLADRRARPRSPAFQACLRLGLPGNFLYRSPSEQARLLAQAGLAQAQVAHAA</sequence>
<keyword evidence="2" id="KW-0418">Kinase</keyword>
<feature type="domain" description="ER-bound oxygenase mpaB/mpaB'/Rubber oxygenase catalytic" evidence="1">
    <location>
        <begin position="31"/>
        <end position="258"/>
    </location>
</feature>
<dbReference type="RefSeq" id="WP_188607344.1">
    <property type="nucleotide sequence ID" value="NZ_BMGG01000001.1"/>
</dbReference>
<keyword evidence="3" id="KW-1185">Reference proteome</keyword>
<dbReference type="GO" id="GO:0016491">
    <property type="term" value="F:oxidoreductase activity"/>
    <property type="evidence" value="ECO:0007669"/>
    <property type="project" value="InterPro"/>
</dbReference>
<dbReference type="Proteomes" id="UP000637002">
    <property type="component" value="Unassembled WGS sequence"/>
</dbReference>
<keyword evidence="2" id="KW-0808">Transferase</keyword>
<accession>A0A916TXG5</accession>
<comment type="caution">
    <text evidence="2">The sequence shown here is derived from an EMBL/GenBank/DDBJ whole genome shotgun (WGS) entry which is preliminary data.</text>
</comment>
<dbReference type="GO" id="GO:0016301">
    <property type="term" value="F:kinase activity"/>
    <property type="evidence" value="ECO:0007669"/>
    <property type="project" value="UniProtKB-KW"/>
</dbReference>
<evidence type="ECO:0000259" key="1">
    <source>
        <dbReference type="Pfam" id="PF09995"/>
    </source>
</evidence>
<dbReference type="InterPro" id="IPR018713">
    <property type="entry name" value="MPAB/Lcp_cat_dom"/>
</dbReference>
<reference evidence="2" key="2">
    <citation type="submission" date="2020-09" db="EMBL/GenBank/DDBJ databases">
        <authorList>
            <person name="Sun Q."/>
            <person name="Zhou Y."/>
        </authorList>
    </citation>
    <scope>NUCLEOTIDE SEQUENCE</scope>
    <source>
        <strain evidence="2">CGMCC 1.12919</strain>
    </source>
</reference>